<keyword evidence="2" id="KW-1185">Reference proteome</keyword>
<reference evidence="1" key="1">
    <citation type="submission" date="2024-09" db="EMBL/GenBank/DDBJ databases">
        <title>Black Yeasts Isolated from many extreme environments.</title>
        <authorList>
            <person name="Coleine C."/>
            <person name="Stajich J.E."/>
            <person name="Selbmann L."/>
        </authorList>
    </citation>
    <scope>NUCLEOTIDE SEQUENCE</scope>
    <source>
        <strain evidence="1">CCFEE 5737</strain>
    </source>
</reference>
<evidence type="ECO:0000313" key="2">
    <source>
        <dbReference type="Proteomes" id="UP001186974"/>
    </source>
</evidence>
<evidence type="ECO:0000313" key="1">
    <source>
        <dbReference type="EMBL" id="KAK3076527.1"/>
    </source>
</evidence>
<comment type="caution">
    <text evidence="1">The sequence shown here is derived from an EMBL/GenBank/DDBJ whole genome shotgun (WGS) entry which is preliminary data.</text>
</comment>
<proteinExistence type="predicted"/>
<protein>
    <submittedName>
        <fullName evidence="1">Uncharacterized protein</fullName>
    </submittedName>
</protein>
<dbReference type="EMBL" id="JAWDJW010003867">
    <property type="protein sequence ID" value="KAK3076527.1"/>
    <property type="molecule type" value="Genomic_DNA"/>
</dbReference>
<sequence length="256" mass="28023">SMQRDERVKDFSRALTAMARERAGGVNRGQAPLPAGQGQAQAQAQEAGQFEDRGQLGMRDRGMGMGHGAGNREAIMEQIRERKRELARQEQQQGRATGGLTAGDDDMSPSGGMGLFDSDAGTDSGLMSDEQMRQRDVRQRARGSTSEENTFQMDKVTSQPDRQEDAVAGSRAARSSSGGSAWDRLRQGARGGQPPQPGGRAAQRESQQGSTVGDSFSFSAADENRQLAKAEAQREFDARIERERRGQDFDENKRWR</sequence>
<feature type="non-terminal residue" evidence="1">
    <location>
        <position position="1"/>
    </location>
</feature>
<name>A0ACC3DIS6_9PEZI</name>
<accession>A0ACC3DIS6</accession>
<dbReference type="Proteomes" id="UP001186974">
    <property type="component" value="Unassembled WGS sequence"/>
</dbReference>
<gene>
    <name evidence="1" type="ORF">LTS18_012767</name>
</gene>
<organism evidence="1 2">
    <name type="scientific">Coniosporium uncinatum</name>
    <dbReference type="NCBI Taxonomy" id="93489"/>
    <lineage>
        <taxon>Eukaryota</taxon>
        <taxon>Fungi</taxon>
        <taxon>Dikarya</taxon>
        <taxon>Ascomycota</taxon>
        <taxon>Pezizomycotina</taxon>
        <taxon>Dothideomycetes</taxon>
        <taxon>Dothideomycetes incertae sedis</taxon>
        <taxon>Coniosporium</taxon>
    </lineage>
</organism>